<evidence type="ECO:0000313" key="1">
    <source>
        <dbReference type="EMBL" id="TGY86750.1"/>
    </source>
</evidence>
<organism evidence="1 2">
    <name type="scientific">Petralouisia muris</name>
    <dbReference type="NCBI Taxonomy" id="3032872"/>
    <lineage>
        <taxon>Bacteria</taxon>
        <taxon>Bacillati</taxon>
        <taxon>Bacillota</taxon>
        <taxon>Clostridia</taxon>
        <taxon>Lachnospirales</taxon>
        <taxon>Lachnospiraceae</taxon>
        <taxon>Petralouisia</taxon>
    </lineage>
</organism>
<evidence type="ECO:0000313" key="2">
    <source>
        <dbReference type="Proteomes" id="UP000304953"/>
    </source>
</evidence>
<sequence>MKNNKTALITGCTSGIGKALSVKFAQEGYNLVLVARNEDKLKELSNYLSEIFYIKSVFIAYALEKPEAAEYVFHRVQELDLKIDVLVNNAGFNEFGNFIKTNREKEHDMMHLHMFFVTDMMKFFLPLMLDNKQGQILNIGSTGSYISCPYDAVYAATKSYILSVSKGINAELKGTGITITTLCPGSTKTEFAAKAGMEDTLLFKLFVMSPERVADIAYKALMKRKAVVVAGIYNKILVMSSYILPNRFVAYLSKMMLGKQCQAD</sequence>
<proteinExistence type="predicted"/>
<reference evidence="1" key="1">
    <citation type="submission" date="2019-04" db="EMBL/GenBank/DDBJ databases">
        <title>Microbes associate with the intestines of laboratory mice.</title>
        <authorList>
            <person name="Navarre W."/>
            <person name="Wong E."/>
            <person name="Huang K."/>
            <person name="Tropini C."/>
            <person name="Ng K."/>
            <person name="Yu B."/>
        </authorList>
    </citation>
    <scope>NUCLEOTIDE SEQUENCE</scope>
    <source>
        <strain evidence="1">NM01_1-7b</strain>
    </source>
</reference>
<dbReference type="EMBL" id="SRYA01000145">
    <property type="protein sequence ID" value="TGY86750.1"/>
    <property type="molecule type" value="Genomic_DNA"/>
</dbReference>
<accession>A0AC61RNB8</accession>
<comment type="caution">
    <text evidence="1">The sequence shown here is derived from an EMBL/GenBank/DDBJ whole genome shotgun (WGS) entry which is preliminary data.</text>
</comment>
<name>A0AC61RNB8_9FIRM</name>
<gene>
    <name evidence="1" type="ORF">E5329_28005</name>
</gene>
<keyword evidence="2" id="KW-1185">Reference proteome</keyword>
<dbReference type="Proteomes" id="UP000304953">
    <property type="component" value="Unassembled WGS sequence"/>
</dbReference>
<protein>
    <submittedName>
        <fullName evidence="1">SDR family oxidoreductase</fullName>
    </submittedName>
</protein>